<dbReference type="EMBL" id="FQUF01000012">
    <property type="protein sequence ID" value="SHE70188.1"/>
    <property type="molecule type" value="Genomic_DNA"/>
</dbReference>
<feature type="transmembrane region" description="Helical" evidence="1">
    <location>
        <begin position="12"/>
        <end position="29"/>
    </location>
</feature>
<proteinExistence type="predicted"/>
<keyword evidence="3" id="KW-1185">Reference proteome</keyword>
<keyword evidence="1" id="KW-0812">Transmembrane</keyword>
<dbReference type="Pfam" id="PF16938">
    <property type="entry name" value="Phage_holin_Dp1"/>
    <property type="match status" value="1"/>
</dbReference>
<keyword evidence="1" id="KW-1133">Transmembrane helix</keyword>
<accession>A0A1M4VMQ5</accession>
<dbReference type="Proteomes" id="UP000184128">
    <property type="component" value="Unassembled WGS sequence"/>
</dbReference>
<name>A0A1M4VMQ5_9LACT</name>
<gene>
    <name evidence="2" type="ORF">SAMN02745249_00965</name>
</gene>
<evidence type="ECO:0000256" key="1">
    <source>
        <dbReference type="SAM" id="Phobius"/>
    </source>
</evidence>
<reference evidence="2 3" key="1">
    <citation type="submission" date="2016-11" db="EMBL/GenBank/DDBJ databases">
        <authorList>
            <person name="Jaros S."/>
            <person name="Januszkiewicz K."/>
            <person name="Wedrychowicz H."/>
        </authorList>
    </citation>
    <scope>NUCLEOTIDE SEQUENCE [LARGE SCALE GENOMIC DNA]</scope>
    <source>
        <strain evidence="2 3">DSM 15692</strain>
    </source>
</reference>
<dbReference type="RefSeq" id="WP_073297146.1">
    <property type="nucleotide sequence ID" value="NZ_FQUF01000012.1"/>
</dbReference>
<evidence type="ECO:0000313" key="3">
    <source>
        <dbReference type="Proteomes" id="UP000184128"/>
    </source>
</evidence>
<sequence>MELSNKIYDIGKWLVLIFLPAFAVLISGLGDLYGWMNTSLIVTTINLVTVFLGSVLQLSSQNYHDENSSGGGGSFVKICS</sequence>
<dbReference type="OrthoDB" id="1972048at2"/>
<protein>
    <submittedName>
        <fullName evidence="2">Holin, Dp-1 family</fullName>
    </submittedName>
</protein>
<keyword evidence="1" id="KW-0472">Membrane</keyword>
<feature type="transmembrane region" description="Helical" evidence="1">
    <location>
        <begin position="35"/>
        <end position="56"/>
    </location>
</feature>
<organism evidence="2 3">
    <name type="scientific">Atopostipes suicloacalis DSM 15692</name>
    <dbReference type="NCBI Taxonomy" id="1121025"/>
    <lineage>
        <taxon>Bacteria</taxon>
        <taxon>Bacillati</taxon>
        <taxon>Bacillota</taxon>
        <taxon>Bacilli</taxon>
        <taxon>Lactobacillales</taxon>
        <taxon>Carnobacteriaceae</taxon>
        <taxon>Atopostipes</taxon>
    </lineage>
</organism>
<dbReference type="STRING" id="1121025.SAMN02745249_00965"/>
<dbReference type="AlphaFoldDB" id="A0A1M4VMQ5"/>
<evidence type="ECO:0000313" key="2">
    <source>
        <dbReference type="EMBL" id="SHE70188.1"/>
    </source>
</evidence>
<dbReference type="InterPro" id="IPR031612">
    <property type="entry name" value="Phage_holin_Dp1"/>
</dbReference>